<dbReference type="Proteomes" id="UP001596096">
    <property type="component" value="Unassembled WGS sequence"/>
</dbReference>
<dbReference type="PANTHER" id="PTHR43674">
    <property type="entry name" value="NITRILASE C965.09-RELATED"/>
    <property type="match status" value="1"/>
</dbReference>
<dbReference type="RefSeq" id="WP_219546358.1">
    <property type="nucleotide sequence ID" value="NZ_JAHKRN010000023.1"/>
</dbReference>
<dbReference type="InterPro" id="IPR003010">
    <property type="entry name" value="C-N_Hydrolase"/>
</dbReference>
<evidence type="ECO:0000313" key="3">
    <source>
        <dbReference type="Proteomes" id="UP001596096"/>
    </source>
</evidence>
<evidence type="ECO:0000259" key="1">
    <source>
        <dbReference type="PROSITE" id="PS50263"/>
    </source>
</evidence>
<proteinExistence type="predicted"/>
<comment type="caution">
    <text evidence="2">The sequence shown here is derived from an EMBL/GenBank/DDBJ whole genome shotgun (WGS) entry which is preliminary data.</text>
</comment>
<dbReference type="GO" id="GO:0016787">
    <property type="term" value="F:hydrolase activity"/>
    <property type="evidence" value="ECO:0007669"/>
    <property type="project" value="UniProtKB-KW"/>
</dbReference>
<keyword evidence="2" id="KW-0378">Hydrolase</keyword>
<evidence type="ECO:0000313" key="2">
    <source>
        <dbReference type="EMBL" id="MFC5819323.1"/>
    </source>
</evidence>
<dbReference type="PANTHER" id="PTHR43674:SF16">
    <property type="entry name" value="CARBON-NITROGEN FAMILY, PUTATIVE (AFU_ORTHOLOGUE AFUA_5G02350)-RELATED"/>
    <property type="match status" value="1"/>
</dbReference>
<gene>
    <name evidence="2" type="ORF">ACFPUY_29850</name>
</gene>
<dbReference type="PROSITE" id="PS50263">
    <property type="entry name" value="CN_HYDROLASE"/>
    <property type="match status" value="1"/>
</dbReference>
<organism evidence="2 3">
    <name type="scientific">Nonomuraea harbinensis</name>
    <dbReference type="NCBI Taxonomy" id="1286938"/>
    <lineage>
        <taxon>Bacteria</taxon>
        <taxon>Bacillati</taxon>
        <taxon>Actinomycetota</taxon>
        <taxon>Actinomycetes</taxon>
        <taxon>Streptosporangiales</taxon>
        <taxon>Streptosporangiaceae</taxon>
        <taxon>Nonomuraea</taxon>
    </lineage>
</organism>
<feature type="domain" description="CN hydrolase" evidence="1">
    <location>
        <begin position="2"/>
        <end position="255"/>
    </location>
</feature>
<accession>A0ABW1C376</accession>
<dbReference type="EMBL" id="JBHSNW010000018">
    <property type="protein sequence ID" value="MFC5819323.1"/>
    <property type="molecule type" value="Genomic_DNA"/>
</dbReference>
<dbReference type="Pfam" id="PF00795">
    <property type="entry name" value="CN_hydrolase"/>
    <property type="match status" value="1"/>
</dbReference>
<sequence>MVRVAAVQFEAGQDVAANLATSLRMIGEAAGRGAELIVLPEFCNHLSWYESREHARAMACRHGDPFLTAVAGAARRHRAHVKIGVTLARDDGRTTGASLLYGPGGELLGEADKQILMGAENDHLDPATAPGPVVDTAAGRVGMYACMEGVINEVTRGLAVRGAQILLNSLNSFATDEASLHVPVRAAENKVWVVAANKVGPLIPADRLAQVGAGLGVPVGWLHGAGESQIVAPDGTVVARAPRTGEAVVVADIDPAAADAGRARLLATRRPARYAAITRPPRGRTAPPGAAVLPVAVVRAGAPAVRRAARDGALLIVLPEGSPLSAAEASAAVRDTPAHVVTGTGALVNATGEAPAAEAGPCPIHRLPWGRLAIVAGADARHPEEFRLAALADADVVAVPYTAREPWELRLGLLERAAENRLNLVVAGQDGPDGVAGLVLAAPRDFTLWTAWEGPFTGRISHPVVTTVKNADEVAHAVVWPEQAVNRHVSRGTDLVDGRPWHLSGALLGQAG</sequence>
<dbReference type="InterPro" id="IPR050345">
    <property type="entry name" value="Aliph_Amidase/BUP"/>
</dbReference>
<keyword evidence="3" id="KW-1185">Reference proteome</keyword>
<name>A0ABW1C376_9ACTN</name>
<reference evidence="3" key="1">
    <citation type="journal article" date="2019" name="Int. J. Syst. Evol. Microbiol.">
        <title>The Global Catalogue of Microorganisms (GCM) 10K type strain sequencing project: providing services to taxonomists for standard genome sequencing and annotation.</title>
        <authorList>
            <consortium name="The Broad Institute Genomics Platform"/>
            <consortium name="The Broad Institute Genome Sequencing Center for Infectious Disease"/>
            <person name="Wu L."/>
            <person name="Ma J."/>
        </authorList>
    </citation>
    <scope>NUCLEOTIDE SEQUENCE [LARGE SCALE GENOMIC DNA]</scope>
    <source>
        <strain evidence="3">CGMCC 4.7106</strain>
    </source>
</reference>
<dbReference type="CDD" id="cd07197">
    <property type="entry name" value="nitrilase"/>
    <property type="match status" value="1"/>
</dbReference>
<protein>
    <submittedName>
        <fullName evidence="2">Carbon-nitrogen hydrolase family protein</fullName>
    </submittedName>
</protein>